<comment type="subunit">
    <text evidence="3">Supercomplex made of cofactors A to E. Cofactors A and D function by capturing and stabilizing tubulin in a quasi-native conformation. Cofactor E binds to the cofactor D-tubulin complex; interaction with cofactor C then causes the release of tubulin polypeptides that are committed to the native state.</text>
</comment>
<evidence type="ECO:0000313" key="5">
    <source>
        <dbReference type="Proteomes" id="UP000027222"/>
    </source>
</evidence>
<dbReference type="InterPro" id="IPR004226">
    <property type="entry name" value="TBCA"/>
</dbReference>
<proteinExistence type="inferred from homology"/>
<dbReference type="Gene3D" id="1.20.58.90">
    <property type="match status" value="1"/>
</dbReference>
<evidence type="ECO:0000313" key="4">
    <source>
        <dbReference type="EMBL" id="KDR85640.1"/>
    </source>
</evidence>
<keyword evidence="3" id="KW-0963">Cytoplasm</keyword>
<dbReference type="GO" id="GO:0007023">
    <property type="term" value="P:post-chaperonin tubulin folding pathway"/>
    <property type="evidence" value="ECO:0007669"/>
    <property type="project" value="UniProtKB-UniRule"/>
</dbReference>
<keyword evidence="3" id="KW-0206">Cytoskeleton</keyword>
<accession>A0A067TR01</accession>
<dbReference type="Pfam" id="PF02970">
    <property type="entry name" value="TBCA"/>
    <property type="match status" value="1"/>
</dbReference>
<evidence type="ECO:0000256" key="2">
    <source>
        <dbReference type="ARBA" id="ARBA00023186"/>
    </source>
</evidence>
<dbReference type="GO" id="GO:0005874">
    <property type="term" value="C:microtubule"/>
    <property type="evidence" value="ECO:0007669"/>
    <property type="project" value="UniProtKB-KW"/>
</dbReference>
<protein>
    <recommendedName>
        <fullName evidence="3">Tubulin-specific chaperone A</fullName>
    </recommendedName>
</protein>
<gene>
    <name evidence="4" type="ORF">GALMADRAFT_234632</name>
</gene>
<keyword evidence="2 3" id="KW-0143">Chaperone</keyword>
<dbReference type="AlphaFoldDB" id="A0A067TR01"/>
<dbReference type="PANTHER" id="PTHR21500">
    <property type="entry name" value="TUBULIN-SPECIFIC CHAPERONE A"/>
    <property type="match status" value="1"/>
</dbReference>
<evidence type="ECO:0000256" key="1">
    <source>
        <dbReference type="ARBA" id="ARBA00006806"/>
    </source>
</evidence>
<name>A0A067TR01_GALM3</name>
<dbReference type="Proteomes" id="UP000027222">
    <property type="component" value="Unassembled WGS sequence"/>
</dbReference>
<dbReference type="GO" id="GO:0048487">
    <property type="term" value="F:beta-tubulin binding"/>
    <property type="evidence" value="ECO:0007669"/>
    <property type="project" value="InterPro"/>
</dbReference>
<dbReference type="InterPro" id="IPR036126">
    <property type="entry name" value="TBCA_sf"/>
</dbReference>
<keyword evidence="5" id="KW-1185">Reference proteome</keyword>
<keyword evidence="3" id="KW-0493">Microtubule</keyword>
<reference evidence="5" key="1">
    <citation type="journal article" date="2014" name="Proc. Natl. Acad. Sci. U.S.A.">
        <title>Extensive sampling of basidiomycete genomes demonstrates inadequacy of the white-rot/brown-rot paradigm for wood decay fungi.</title>
        <authorList>
            <person name="Riley R."/>
            <person name="Salamov A.A."/>
            <person name="Brown D.W."/>
            <person name="Nagy L.G."/>
            <person name="Floudas D."/>
            <person name="Held B.W."/>
            <person name="Levasseur A."/>
            <person name="Lombard V."/>
            <person name="Morin E."/>
            <person name="Otillar R."/>
            <person name="Lindquist E.A."/>
            <person name="Sun H."/>
            <person name="LaButti K.M."/>
            <person name="Schmutz J."/>
            <person name="Jabbour D."/>
            <person name="Luo H."/>
            <person name="Baker S.E."/>
            <person name="Pisabarro A.G."/>
            <person name="Walton J.D."/>
            <person name="Blanchette R.A."/>
            <person name="Henrissat B."/>
            <person name="Martin F."/>
            <person name="Cullen D."/>
            <person name="Hibbett D.S."/>
            <person name="Grigoriev I.V."/>
        </authorList>
    </citation>
    <scope>NUCLEOTIDE SEQUENCE [LARGE SCALE GENOMIC DNA]</scope>
    <source>
        <strain evidence="5">CBS 339.88</strain>
    </source>
</reference>
<dbReference type="GO" id="GO:0007021">
    <property type="term" value="P:tubulin complex assembly"/>
    <property type="evidence" value="ECO:0007669"/>
    <property type="project" value="UniProtKB-UniRule"/>
</dbReference>
<dbReference type="GO" id="GO:0005829">
    <property type="term" value="C:cytosol"/>
    <property type="evidence" value="ECO:0007669"/>
    <property type="project" value="TreeGrafter"/>
</dbReference>
<dbReference type="EMBL" id="KL142367">
    <property type="protein sequence ID" value="KDR85640.1"/>
    <property type="molecule type" value="Genomic_DNA"/>
</dbReference>
<dbReference type="STRING" id="685588.A0A067TR01"/>
<dbReference type="HOGENOM" id="CLU_130569_3_1_1"/>
<evidence type="ECO:0000256" key="3">
    <source>
        <dbReference type="RuleBase" id="RU364030"/>
    </source>
</evidence>
<dbReference type="SUPFAM" id="SSF46988">
    <property type="entry name" value="Tubulin chaperone cofactor A"/>
    <property type="match status" value="1"/>
</dbReference>
<dbReference type="OrthoDB" id="296187at2759"/>
<comment type="similarity">
    <text evidence="1 3">Belongs to the TBCA family.</text>
</comment>
<dbReference type="PANTHER" id="PTHR21500:SF0">
    <property type="entry name" value="TUBULIN-SPECIFIC CHAPERONE A"/>
    <property type="match status" value="1"/>
</dbReference>
<comment type="subcellular location">
    <subcellularLocation>
        <location evidence="3">Cytoplasm</location>
        <location evidence="3">Cytoskeleton</location>
    </subcellularLocation>
</comment>
<sequence>MSDIPAVKRQLKIKSGVVQRLAKETKLYRKETGQLETKLEKLVADAADEWDVKNARKMVDESNKMILDCTTRLGKAVEDLQALIKSAKEETGLAATDEDLVKAEQTIQETA</sequence>
<organism evidence="4 5">
    <name type="scientific">Galerina marginata (strain CBS 339.88)</name>
    <dbReference type="NCBI Taxonomy" id="685588"/>
    <lineage>
        <taxon>Eukaryota</taxon>
        <taxon>Fungi</taxon>
        <taxon>Dikarya</taxon>
        <taxon>Basidiomycota</taxon>
        <taxon>Agaricomycotina</taxon>
        <taxon>Agaricomycetes</taxon>
        <taxon>Agaricomycetidae</taxon>
        <taxon>Agaricales</taxon>
        <taxon>Agaricineae</taxon>
        <taxon>Strophariaceae</taxon>
        <taxon>Galerina</taxon>
    </lineage>
</organism>